<dbReference type="Proteomes" id="UP000094094">
    <property type="component" value="Chromosome"/>
</dbReference>
<organism evidence="1 2">
    <name type="scientific">Streptomyces lydicus</name>
    <dbReference type="NCBI Taxonomy" id="47763"/>
    <lineage>
        <taxon>Bacteria</taxon>
        <taxon>Bacillati</taxon>
        <taxon>Actinomycetota</taxon>
        <taxon>Actinomycetes</taxon>
        <taxon>Kitasatosporales</taxon>
        <taxon>Streptomycetaceae</taxon>
        <taxon>Streptomyces</taxon>
    </lineage>
</organism>
<dbReference type="KEGG" id="slc:SL103_17475"/>
<accession>A0A1D7VM22</accession>
<evidence type="ECO:0000313" key="1">
    <source>
        <dbReference type="EMBL" id="AOP47797.1"/>
    </source>
</evidence>
<sequence>MWSGRHDDYFEQTARLIAGQLQRCRSLERTKAVEFGREQVEQSRKIAHDVQALELERLAILGQIPQAEYKARMAALEEDADDGTRYGSPYLGWSGT</sequence>
<protein>
    <submittedName>
        <fullName evidence="1">Uncharacterized protein</fullName>
    </submittedName>
</protein>
<keyword evidence="2" id="KW-1185">Reference proteome</keyword>
<name>A0A1D7VM22_9ACTN</name>
<dbReference type="OrthoDB" id="4320634at2"/>
<reference evidence="1 2" key="1">
    <citation type="submission" date="2016-09" db="EMBL/GenBank/DDBJ databases">
        <title>Complete genome sequencing of Streptomyces lydicus 103 and metabolic pathways analysis of antibiotic biosynthesis.</title>
        <authorList>
            <person name="Jia N."/>
            <person name="Ding M.-Z."/>
            <person name="Gao F."/>
            <person name="Yuan Y.-J."/>
        </authorList>
    </citation>
    <scope>NUCLEOTIDE SEQUENCE [LARGE SCALE GENOMIC DNA]</scope>
    <source>
        <strain evidence="1 2">103</strain>
    </source>
</reference>
<proteinExistence type="predicted"/>
<evidence type="ECO:0000313" key="2">
    <source>
        <dbReference type="Proteomes" id="UP000094094"/>
    </source>
</evidence>
<dbReference type="EMBL" id="CP017157">
    <property type="protein sequence ID" value="AOP47797.1"/>
    <property type="molecule type" value="Genomic_DNA"/>
</dbReference>
<gene>
    <name evidence="1" type="ORF">SL103_17475</name>
</gene>
<dbReference type="AlphaFoldDB" id="A0A1D7VM22"/>